<dbReference type="AlphaFoldDB" id="A0A6N9UTF4"/>
<evidence type="ECO:0000256" key="1">
    <source>
        <dbReference type="SAM" id="MobiDB-lite"/>
    </source>
</evidence>
<keyword evidence="3" id="KW-1185">Reference proteome</keyword>
<feature type="compositionally biased region" description="Pro residues" evidence="1">
    <location>
        <begin position="113"/>
        <end position="128"/>
    </location>
</feature>
<evidence type="ECO:0000313" key="2">
    <source>
        <dbReference type="EMBL" id="NEB19689.1"/>
    </source>
</evidence>
<reference evidence="2 3" key="1">
    <citation type="submission" date="2020-01" db="EMBL/GenBank/DDBJ databases">
        <title>Insect and environment-associated Actinomycetes.</title>
        <authorList>
            <person name="Currrie C."/>
            <person name="Chevrette M."/>
            <person name="Carlson C."/>
            <person name="Stubbendieck R."/>
            <person name="Wendt-Pienkowski E."/>
        </authorList>
    </citation>
    <scope>NUCLEOTIDE SEQUENCE [LARGE SCALE GENOMIC DNA]</scope>
    <source>
        <strain evidence="2 3">SID14172</strain>
    </source>
</reference>
<dbReference type="Proteomes" id="UP000469545">
    <property type="component" value="Unassembled WGS sequence"/>
</dbReference>
<gene>
    <name evidence="2" type="ORF">G3I46_24885</name>
</gene>
<sequence>MPHPTSTDTARQIEDLYGAPLADLEAHARDQPPGMLAALLAMHHGLRHAEHSITYHRDRITQLIHPQRKISGHEVSHLLDCTRRLAEAVAVRDTQAQTAGAVLQSLGRLTPTEPTPSAAPAPAAPAPALPATSATPSR</sequence>
<protein>
    <submittedName>
        <fullName evidence="2">Uncharacterized protein</fullName>
    </submittedName>
</protein>
<name>A0A6N9UTF4_9ACTN</name>
<proteinExistence type="predicted"/>
<evidence type="ECO:0000313" key="3">
    <source>
        <dbReference type="Proteomes" id="UP000469545"/>
    </source>
</evidence>
<organism evidence="2 3">
    <name type="scientific">Streptomyces coelicoflavus</name>
    <dbReference type="NCBI Taxonomy" id="285562"/>
    <lineage>
        <taxon>Bacteria</taxon>
        <taxon>Bacillati</taxon>
        <taxon>Actinomycetota</taxon>
        <taxon>Actinomycetes</taxon>
        <taxon>Kitasatosporales</taxon>
        <taxon>Streptomycetaceae</taxon>
        <taxon>Streptomyces</taxon>
    </lineage>
</organism>
<feature type="region of interest" description="Disordered" evidence="1">
    <location>
        <begin position="102"/>
        <end position="138"/>
    </location>
</feature>
<dbReference type="RefSeq" id="WP_164141977.1">
    <property type="nucleotide sequence ID" value="NZ_JAAGMB010000543.1"/>
</dbReference>
<feature type="compositionally biased region" description="Low complexity" evidence="1">
    <location>
        <begin position="129"/>
        <end position="138"/>
    </location>
</feature>
<comment type="caution">
    <text evidence="2">The sequence shown here is derived from an EMBL/GenBank/DDBJ whole genome shotgun (WGS) entry which is preliminary data.</text>
</comment>
<accession>A0A6N9UTF4</accession>
<dbReference type="EMBL" id="JAAGMB010000543">
    <property type="protein sequence ID" value="NEB19689.1"/>
    <property type="molecule type" value="Genomic_DNA"/>
</dbReference>